<organism evidence="10 11">
    <name type="scientific">Nitrospira lenta</name>
    <dbReference type="NCBI Taxonomy" id="1436998"/>
    <lineage>
        <taxon>Bacteria</taxon>
        <taxon>Pseudomonadati</taxon>
        <taxon>Nitrospirota</taxon>
        <taxon>Nitrospiria</taxon>
        <taxon>Nitrospirales</taxon>
        <taxon>Nitrospiraceae</taxon>
        <taxon>Nitrospira</taxon>
    </lineage>
</organism>
<dbReference type="InterPro" id="IPR004610">
    <property type="entry name" value="RecJ"/>
</dbReference>
<gene>
    <name evidence="10" type="primary">recJ</name>
    <name evidence="10" type="ORF">NITLEN_40197</name>
</gene>
<dbReference type="Pfam" id="PF01368">
    <property type="entry name" value="DHH"/>
    <property type="match status" value="1"/>
</dbReference>
<evidence type="ECO:0000259" key="9">
    <source>
        <dbReference type="Pfam" id="PF17768"/>
    </source>
</evidence>
<evidence type="ECO:0000256" key="5">
    <source>
        <dbReference type="ARBA" id="ARBA00022839"/>
    </source>
</evidence>
<accession>A0A330LA25</accession>
<name>A0A330LA25_9BACT</name>
<evidence type="ECO:0000256" key="1">
    <source>
        <dbReference type="ARBA" id="ARBA00005915"/>
    </source>
</evidence>
<keyword evidence="11" id="KW-1185">Reference proteome</keyword>
<evidence type="ECO:0000259" key="8">
    <source>
        <dbReference type="Pfam" id="PF02272"/>
    </source>
</evidence>
<dbReference type="Gene3D" id="3.10.310.30">
    <property type="match status" value="1"/>
</dbReference>
<dbReference type="EMBL" id="OUNR01000017">
    <property type="protein sequence ID" value="SPP65724.1"/>
    <property type="molecule type" value="Genomic_DNA"/>
</dbReference>
<evidence type="ECO:0000256" key="2">
    <source>
        <dbReference type="ARBA" id="ARBA00019841"/>
    </source>
</evidence>
<proteinExistence type="inferred from homology"/>
<dbReference type="OrthoDB" id="9809852at2"/>
<evidence type="ECO:0000313" key="10">
    <source>
        <dbReference type="EMBL" id="SPP65724.1"/>
    </source>
</evidence>
<dbReference type="RefSeq" id="WP_121989970.1">
    <property type="nucleotide sequence ID" value="NZ_OUNR01000017.1"/>
</dbReference>
<keyword evidence="5 10" id="KW-0269">Exonuclease</keyword>
<dbReference type="PANTHER" id="PTHR30255:SF2">
    <property type="entry name" value="SINGLE-STRANDED-DNA-SPECIFIC EXONUCLEASE RECJ"/>
    <property type="match status" value="1"/>
</dbReference>
<dbReference type="Pfam" id="PF17768">
    <property type="entry name" value="RecJ_OB"/>
    <property type="match status" value="1"/>
</dbReference>
<dbReference type="InterPro" id="IPR003156">
    <property type="entry name" value="DHHA1_dom"/>
</dbReference>
<feature type="domain" description="DHHA1" evidence="8">
    <location>
        <begin position="346"/>
        <end position="436"/>
    </location>
</feature>
<dbReference type="NCBIfam" id="TIGR00644">
    <property type="entry name" value="recJ"/>
    <property type="match status" value="1"/>
</dbReference>
<evidence type="ECO:0000256" key="3">
    <source>
        <dbReference type="ARBA" id="ARBA00022722"/>
    </source>
</evidence>
<dbReference type="Gene3D" id="3.90.1640.30">
    <property type="match status" value="1"/>
</dbReference>
<dbReference type="InterPro" id="IPR001667">
    <property type="entry name" value="DDH_dom"/>
</dbReference>
<feature type="coiled-coil region" evidence="6">
    <location>
        <begin position="301"/>
        <end position="335"/>
    </location>
</feature>
<keyword evidence="6" id="KW-0175">Coiled coil</keyword>
<dbReference type="InParanoid" id="A0A330LA25"/>
<keyword evidence="4 10" id="KW-0378">Hydrolase</keyword>
<dbReference type="Pfam" id="PF02272">
    <property type="entry name" value="DHHA1"/>
    <property type="match status" value="1"/>
</dbReference>
<dbReference type="GO" id="GO:0006281">
    <property type="term" value="P:DNA repair"/>
    <property type="evidence" value="ECO:0007669"/>
    <property type="project" value="InterPro"/>
</dbReference>
<evidence type="ECO:0000256" key="4">
    <source>
        <dbReference type="ARBA" id="ARBA00022801"/>
    </source>
</evidence>
<evidence type="ECO:0000256" key="6">
    <source>
        <dbReference type="SAM" id="Coils"/>
    </source>
</evidence>
<dbReference type="InterPro" id="IPR041122">
    <property type="entry name" value="RecJ_OB"/>
</dbReference>
<evidence type="ECO:0000259" key="7">
    <source>
        <dbReference type="Pfam" id="PF01368"/>
    </source>
</evidence>
<dbReference type="GO" id="GO:0003676">
    <property type="term" value="F:nucleic acid binding"/>
    <property type="evidence" value="ECO:0007669"/>
    <property type="project" value="InterPro"/>
</dbReference>
<dbReference type="InterPro" id="IPR051673">
    <property type="entry name" value="SSDNA_exonuclease_RecJ"/>
</dbReference>
<feature type="domain" description="DDH" evidence="7">
    <location>
        <begin position="79"/>
        <end position="227"/>
    </location>
</feature>
<dbReference type="GO" id="GO:0008409">
    <property type="term" value="F:5'-3' exonuclease activity"/>
    <property type="evidence" value="ECO:0007669"/>
    <property type="project" value="InterPro"/>
</dbReference>
<comment type="similarity">
    <text evidence="1">Belongs to the RecJ family.</text>
</comment>
<dbReference type="GO" id="GO:0006310">
    <property type="term" value="P:DNA recombination"/>
    <property type="evidence" value="ECO:0007669"/>
    <property type="project" value="InterPro"/>
</dbReference>
<dbReference type="SUPFAM" id="SSF64182">
    <property type="entry name" value="DHH phosphoesterases"/>
    <property type="match status" value="1"/>
</dbReference>
<sequence>MTSKLWVFRDIDPGRRATLAQALSISPATAGLLLARGVTTPDEATAWMTPLRAHDPFLIPDIEAAIDRLRYAVQHGERVCFYGDYDVDGMSATSIYYSFFRGLGANAQAYVPHRVREGYGLNEGAVRALAAEGVKLLVTSDCGTTSHHEIAVANQLGMNVIVTDHHQTDEQMPPALAVMNPHRREARYPFRGLCSGGLAYKVADAYRQRYGQGTVALDSLLDLVALSTIADVVPLQDENRGLVQEGLRHLSRGARCGIRALKQVAGVTRECTSETVGFKLGPRLNAAGRLDHAIKGVQLLTTESESEAMQLAQELEQLNRRRQDLEAEIMREAVAMLDGSEAPPAIVLASRGWHLGVVGIVAARLMERYHRPAIVLAINEQGVGKGSARTIPGFDLYQALASCKDLLVAFGGHPSAAGMTIHESQLPEFRARFAAVAGAWSLAGNVVPTLHLDSEVSLTDVNMRLIQEIGSLHPFGAGNPEPMFAVKGLAIMEARVVGEKHLKMTVRQGRSLPFDSIGFGMKSLSEQGLTLNQPVDLAFTPEINHWNGHDRIQLRIRDMRATARE</sequence>
<dbReference type="Proteomes" id="UP000248168">
    <property type="component" value="Unassembled WGS sequence"/>
</dbReference>
<keyword evidence="3" id="KW-0540">Nuclease</keyword>
<dbReference type="InterPro" id="IPR038763">
    <property type="entry name" value="DHH_sf"/>
</dbReference>
<dbReference type="FunCoup" id="A0A330LA25">
    <property type="interactions" value="366"/>
</dbReference>
<evidence type="ECO:0000313" key="11">
    <source>
        <dbReference type="Proteomes" id="UP000248168"/>
    </source>
</evidence>
<reference evidence="11" key="1">
    <citation type="submission" date="2018-04" db="EMBL/GenBank/DDBJ databases">
        <authorList>
            <person name="Lucker S."/>
            <person name="Sakoula D."/>
        </authorList>
    </citation>
    <scope>NUCLEOTIDE SEQUENCE [LARGE SCALE GENOMIC DNA]</scope>
</reference>
<dbReference type="PANTHER" id="PTHR30255">
    <property type="entry name" value="SINGLE-STRANDED-DNA-SPECIFIC EXONUCLEASE RECJ"/>
    <property type="match status" value="1"/>
</dbReference>
<dbReference type="AlphaFoldDB" id="A0A330LA25"/>
<feature type="domain" description="RecJ OB" evidence="9">
    <location>
        <begin position="452"/>
        <end position="558"/>
    </location>
</feature>
<protein>
    <recommendedName>
        <fullName evidence="2">Single-stranded-DNA-specific exonuclease RecJ</fullName>
    </recommendedName>
</protein>